<reference evidence="3 4" key="1">
    <citation type="submission" date="2023-03" db="EMBL/GenBank/DDBJ databases">
        <title>Halomonas sp. nov., isolated from Korean tranditional fermented seafood 'Jeotgal'.</title>
        <authorList>
            <person name="Kim B."/>
            <person name="Shin N.-R."/>
        </authorList>
    </citation>
    <scope>NUCLEOTIDE SEQUENCE [LARGE SCALE GENOMIC DNA]</scope>
    <source>
        <strain evidence="3 4">SG2L-4</strain>
    </source>
</reference>
<dbReference type="PROSITE" id="PS51782">
    <property type="entry name" value="LYSM"/>
    <property type="match status" value="2"/>
</dbReference>
<evidence type="ECO:0000313" key="3">
    <source>
        <dbReference type="EMBL" id="WNK18958.1"/>
    </source>
</evidence>
<sequence length="301" mass="32076">MDQRPLAGQGPLAGRRRAPTLTLILALLLLLAGCAGSPAEDGDAGSAGEWVSIQRGDTLGKLARRAEVPLKRLERFNPGVRARHLEIGQRILIPSRQERAPSGGPYRYRIRQGDTYSGIARHFGTRASRIQAANAEISASALRVGQLIQVPLGDGAAPARPASTASASSATGSAPDLPASAGTWPWPLDDYRVMRPYGKDDRGRLQPMLLAARQGKTARAVAPGEVSFADTMRQLGQVVIVHHDNNLQSVYALCETASVSVGDSVKAGEELCRLADGDDGPVLLFDMRRNGKPLDPGRLLK</sequence>
<dbReference type="CDD" id="cd00118">
    <property type="entry name" value="LysM"/>
    <property type="match status" value="2"/>
</dbReference>
<dbReference type="InterPro" id="IPR018392">
    <property type="entry name" value="LysM"/>
</dbReference>
<dbReference type="Pfam" id="PF01551">
    <property type="entry name" value="Peptidase_M23"/>
    <property type="match status" value="1"/>
</dbReference>
<dbReference type="InterPro" id="IPR011055">
    <property type="entry name" value="Dup_hybrid_motif"/>
</dbReference>
<accession>A0ABY9YY43</accession>
<evidence type="ECO:0000313" key="4">
    <source>
        <dbReference type="Proteomes" id="UP001301869"/>
    </source>
</evidence>
<evidence type="ECO:0000256" key="1">
    <source>
        <dbReference type="SAM" id="MobiDB-lite"/>
    </source>
</evidence>
<feature type="compositionally biased region" description="Low complexity" evidence="1">
    <location>
        <begin position="155"/>
        <end position="174"/>
    </location>
</feature>
<dbReference type="EMBL" id="CP119391">
    <property type="protein sequence ID" value="WNK18958.1"/>
    <property type="molecule type" value="Genomic_DNA"/>
</dbReference>
<dbReference type="InterPro" id="IPR050570">
    <property type="entry name" value="Cell_wall_metabolism_enzyme"/>
</dbReference>
<dbReference type="Pfam" id="PF01476">
    <property type="entry name" value="LysM"/>
    <property type="match status" value="2"/>
</dbReference>
<dbReference type="SMART" id="SM00257">
    <property type="entry name" value="LysM"/>
    <property type="match status" value="2"/>
</dbReference>
<feature type="region of interest" description="Disordered" evidence="1">
    <location>
        <begin position="155"/>
        <end position="178"/>
    </location>
</feature>
<dbReference type="SUPFAM" id="SSF51261">
    <property type="entry name" value="Duplicated hybrid motif"/>
    <property type="match status" value="1"/>
</dbReference>
<dbReference type="InterPro" id="IPR036779">
    <property type="entry name" value="LysM_dom_sf"/>
</dbReference>
<dbReference type="CDD" id="cd12797">
    <property type="entry name" value="M23_peptidase"/>
    <property type="match status" value="1"/>
</dbReference>
<keyword evidence="4" id="KW-1185">Reference proteome</keyword>
<evidence type="ECO:0000259" key="2">
    <source>
        <dbReference type="PROSITE" id="PS51782"/>
    </source>
</evidence>
<dbReference type="Gene3D" id="3.10.350.10">
    <property type="entry name" value="LysM domain"/>
    <property type="match status" value="2"/>
</dbReference>
<dbReference type="RefSeq" id="WP_311881989.1">
    <property type="nucleotide sequence ID" value="NZ_CP119391.1"/>
</dbReference>
<protein>
    <submittedName>
        <fullName evidence="3">LysM peptidoglycan-binding domain-containing protein</fullName>
    </submittedName>
</protein>
<organism evidence="3 4">
    <name type="scientific">Halomonas piscis</name>
    <dbReference type="NCBI Taxonomy" id="3031727"/>
    <lineage>
        <taxon>Bacteria</taxon>
        <taxon>Pseudomonadati</taxon>
        <taxon>Pseudomonadota</taxon>
        <taxon>Gammaproteobacteria</taxon>
        <taxon>Oceanospirillales</taxon>
        <taxon>Halomonadaceae</taxon>
        <taxon>Halomonas</taxon>
    </lineage>
</organism>
<dbReference type="PROSITE" id="PS51257">
    <property type="entry name" value="PROKAR_LIPOPROTEIN"/>
    <property type="match status" value="1"/>
</dbReference>
<name>A0ABY9YY43_9GAMM</name>
<dbReference type="InterPro" id="IPR016047">
    <property type="entry name" value="M23ase_b-sheet_dom"/>
</dbReference>
<dbReference type="PANTHER" id="PTHR21666:SF270">
    <property type="entry name" value="MUREIN HYDROLASE ACTIVATOR ENVC"/>
    <property type="match status" value="1"/>
</dbReference>
<dbReference type="SUPFAM" id="SSF54106">
    <property type="entry name" value="LysM domain"/>
    <property type="match status" value="2"/>
</dbReference>
<dbReference type="PANTHER" id="PTHR21666">
    <property type="entry name" value="PEPTIDASE-RELATED"/>
    <property type="match status" value="1"/>
</dbReference>
<feature type="domain" description="LysM" evidence="2">
    <location>
        <begin position="49"/>
        <end position="93"/>
    </location>
</feature>
<proteinExistence type="predicted"/>
<feature type="domain" description="LysM" evidence="2">
    <location>
        <begin position="106"/>
        <end position="150"/>
    </location>
</feature>
<dbReference type="Gene3D" id="2.70.70.10">
    <property type="entry name" value="Glucose Permease (Domain IIA)"/>
    <property type="match status" value="1"/>
</dbReference>
<gene>
    <name evidence="3" type="ORF">P1P91_08670</name>
</gene>
<dbReference type="Proteomes" id="UP001301869">
    <property type="component" value="Chromosome"/>
</dbReference>